<dbReference type="SUPFAM" id="SSF48425">
    <property type="entry name" value="Sec7 domain"/>
    <property type="match status" value="1"/>
</dbReference>
<gene>
    <name evidence="1" type="ORF">TVAG_246140</name>
</gene>
<dbReference type="Proteomes" id="UP000001542">
    <property type="component" value="Unassembled WGS sequence"/>
</dbReference>
<accession>A2E4S0</accession>
<name>A2E4S0_TRIV3</name>
<evidence type="ECO:0000313" key="2">
    <source>
        <dbReference type="Proteomes" id="UP000001542"/>
    </source>
</evidence>
<proteinExistence type="predicted"/>
<reference evidence="1" key="1">
    <citation type="submission" date="2006-10" db="EMBL/GenBank/DDBJ databases">
        <authorList>
            <person name="Amadeo P."/>
            <person name="Zhao Q."/>
            <person name="Wortman J."/>
            <person name="Fraser-Liggett C."/>
            <person name="Carlton J."/>
        </authorList>
    </citation>
    <scope>NUCLEOTIDE SEQUENCE</scope>
    <source>
        <strain evidence="1">G3</strain>
    </source>
</reference>
<dbReference type="GO" id="GO:0005085">
    <property type="term" value="F:guanyl-nucleotide exchange factor activity"/>
    <property type="evidence" value="ECO:0007669"/>
    <property type="project" value="InterPro"/>
</dbReference>
<dbReference type="OrthoDB" id="10669831at2759"/>
<dbReference type="VEuPathDB" id="TrichDB:TVAGG3_0862800"/>
<dbReference type="AlphaFoldDB" id="A2E4S0"/>
<dbReference type="InParanoid" id="A2E4S0"/>
<dbReference type="GO" id="GO:0032012">
    <property type="term" value="P:regulation of ARF protein signal transduction"/>
    <property type="evidence" value="ECO:0007669"/>
    <property type="project" value="InterPro"/>
</dbReference>
<dbReference type="SUPFAM" id="SSF50729">
    <property type="entry name" value="PH domain-like"/>
    <property type="match status" value="1"/>
</dbReference>
<dbReference type="SMR" id="A2E4S0"/>
<dbReference type="EMBL" id="DS113303">
    <property type="protein sequence ID" value="EAY12380.1"/>
    <property type="molecule type" value="Genomic_DNA"/>
</dbReference>
<dbReference type="RefSeq" id="XP_001324603.1">
    <property type="nucleotide sequence ID" value="XM_001324568.1"/>
</dbReference>
<reference evidence="1" key="2">
    <citation type="journal article" date="2007" name="Science">
        <title>Draft genome sequence of the sexually transmitted pathogen Trichomonas vaginalis.</title>
        <authorList>
            <person name="Carlton J.M."/>
            <person name="Hirt R.P."/>
            <person name="Silva J.C."/>
            <person name="Delcher A.L."/>
            <person name="Schatz M."/>
            <person name="Zhao Q."/>
            <person name="Wortman J.R."/>
            <person name="Bidwell S.L."/>
            <person name="Alsmark U.C.M."/>
            <person name="Besteiro S."/>
            <person name="Sicheritz-Ponten T."/>
            <person name="Noel C.J."/>
            <person name="Dacks J.B."/>
            <person name="Foster P.G."/>
            <person name="Simillion C."/>
            <person name="Van de Peer Y."/>
            <person name="Miranda-Saavedra D."/>
            <person name="Barton G.J."/>
            <person name="Westrop G.D."/>
            <person name="Mueller S."/>
            <person name="Dessi D."/>
            <person name="Fiori P.L."/>
            <person name="Ren Q."/>
            <person name="Paulsen I."/>
            <person name="Zhang H."/>
            <person name="Bastida-Corcuera F.D."/>
            <person name="Simoes-Barbosa A."/>
            <person name="Brown M.T."/>
            <person name="Hayes R.D."/>
            <person name="Mukherjee M."/>
            <person name="Okumura C.Y."/>
            <person name="Schneider R."/>
            <person name="Smith A.J."/>
            <person name="Vanacova S."/>
            <person name="Villalvazo M."/>
            <person name="Haas B.J."/>
            <person name="Pertea M."/>
            <person name="Feldblyum T.V."/>
            <person name="Utterback T.R."/>
            <person name="Shu C.L."/>
            <person name="Osoegawa K."/>
            <person name="de Jong P.J."/>
            <person name="Hrdy I."/>
            <person name="Horvathova L."/>
            <person name="Zubacova Z."/>
            <person name="Dolezal P."/>
            <person name="Malik S.B."/>
            <person name="Logsdon J.M. Jr."/>
            <person name="Henze K."/>
            <person name="Gupta A."/>
            <person name="Wang C.C."/>
            <person name="Dunne R.L."/>
            <person name="Upcroft J.A."/>
            <person name="Upcroft P."/>
            <person name="White O."/>
            <person name="Salzberg S.L."/>
            <person name="Tang P."/>
            <person name="Chiu C.-H."/>
            <person name="Lee Y.-S."/>
            <person name="Embley T.M."/>
            <person name="Coombs G.H."/>
            <person name="Mottram J.C."/>
            <person name="Tachezy J."/>
            <person name="Fraser-Liggett C.M."/>
            <person name="Johnson P.J."/>
        </authorList>
    </citation>
    <scope>NUCLEOTIDE SEQUENCE [LARGE SCALE GENOMIC DNA]</scope>
    <source>
        <strain evidence="1">G3</strain>
    </source>
</reference>
<evidence type="ECO:0000313" key="1">
    <source>
        <dbReference type="EMBL" id="EAY12380.1"/>
    </source>
</evidence>
<sequence>MQEESNAESYYPSPEQLTDIKLPNELPNFGDLVNKNPIQAIAALRKFSENFTDPYYVGKLLAITKIIKPDKRTEALFNTGIPTLPILYFFFSTMNTEFTTVLDSAQVNFSLIAFPNVSSQLRTIFAVFADTYLAKNQNCRMATSEIQSIAISFVAFHSFFNTKTIIPPEEFKSYYHKSAFPIENALLIYNNLIARVYKINYTFGEYNAPINVTMSGQISCKRSLFKLVKNMFLKISGFWLDVYSDSKAEKPKIKLLLHDVNSTVYKKDEDYILEITSNSKSKLVIGPNKLYDETNYIITGDSKDQLEEWRHVINFVAFHCTLHALIDQEIAKGEINGDYSFALQSKA</sequence>
<evidence type="ECO:0008006" key="3">
    <source>
        <dbReference type="Google" id="ProtNLM"/>
    </source>
</evidence>
<dbReference type="InterPro" id="IPR035999">
    <property type="entry name" value="Sec7_dom_sf"/>
</dbReference>
<organism evidence="1 2">
    <name type="scientific">Trichomonas vaginalis (strain ATCC PRA-98 / G3)</name>
    <dbReference type="NCBI Taxonomy" id="412133"/>
    <lineage>
        <taxon>Eukaryota</taxon>
        <taxon>Metamonada</taxon>
        <taxon>Parabasalia</taxon>
        <taxon>Trichomonadida</taxon>
        <taxon>Trichomonadidae</taxon>
        <taxon>Trichomonas</taxon>
    </lineage>
</organism>
<protein>
    <recommendedName>
        <fullName evidence="3">PH domain-containing protein</fullName>
    </recommendedName>
</protein>
<dbReference type="KEGG" id="tva:4770344"/>
<keyword evidence="2" id="KW-1185">Reference proteome</keyword>
<dbReference type="VEuPathDB" id="TrichDB:TVAG_246140"/>